<dbReference type="RefSeq" id="WP_169524514.1">
    <property type="nucleotide sequence ID" value="NZ_JAAMPT010000208.1"/>
</dbReference>
<organism evidence="2 3">
    <name type="scientific">Flavobacterium solisilvae</name>
    <dbReference type="NCBI Taxonomy" id="1852019"/>
    <lineage>
        <taxon>Bacteria</taxon>
        <taxon>Pseudomonadati</taxon>
        <taxon>Bacteroidota</taxon>
        <taxon>Flavobacteriia</taxon>
        <taxon>Flavobacteriales</taxon>
        <taxon>Flavobacteriaceae</taxon>
        <taxon>Flavobacterium</taxon>
    </lineage>
</organism>
<feature type="transmembrane region" description="Helical" evidence="1">
    <location>
        <begin position="75"/>
        <end position="96"/>
    </location>
</feature>
<keyword evidence="3" id="KW-1185">Reference proteome</keyword>
<dbReference type="Proteomes" id="UP000767947">
    <property type="component" value="Unassembled WGS sequence"/>
</dbReference>
<sequence length="118" mass="13368">MPFEELKDNVNDIQENAKAYVETSLAYYKLWGFKVAMKSTTMVLKFFLIAICLTIFLLFVSVAGALFLGEILDSYVLGFLSIAGIYLVLAILIYLVKDKIVEGTILEKFSEIFFNDND</sequence>
<proteinExistence type="predicted"/>
<dbReference type="EMBL" id="JAAMPT010000208">
    <property type="protein sequence ID" value="NMH25821.1"/>
    <property type="molecule type" value="Genomic_DNA"/>
</dbReference>
<evidence type="ECO:0000313" key="2">
    <source>
        <dbReference type="EMBL" id="NMH25821.1"/>
    </source>
</evidence>
<comment type="caution">
    <text evidence="2">The sequence shown here is derived from an EMBL/GenBank/DDBJ whole genome shotgun (WGS) entry which is preliminary data.</text>
</comment>
<reference evidence="2 3" key="1">
    <citation type="submission" date="2020-02" db="EMBL/GenBank/DDBJ databases">
        <title>Flavobacterium sp. genome.</title>
        <authorList>
            <person name="Jung H.S."/>
            <person name="Baek J.H."/>
            <person name="Jeon C.O."/>
        </authorList>
    </citation>
    <scope>NUCLEOTIDE SEQUENCE [LARGE SCALE GENOMIC DNA]</scope>
    <source>
        <strain evidence="2 3">SE-s27</strain>
    </source>
</reference>
<feature type="transmembrane region" description="Helical" evidence="1">
    <location>
        <begin position="46"/>
        <end position="69"/>
    </location>
</feature>
<accession>A0ABX1QU66</accession>
<evidence type="ECO:0000313" key="3">
    <source>
        <dbReference type="Proteomes" id="UP000767947"/>
    </source>
</evidence>
<name>A0ABX1QU66_9FLAO</name>
<keyword evidence="1" id="KW-0472">Membrane</keyword>
<keyword evidence="1" id="KW-0812">Transmembrane</keyword>
<gene>
    <name evidence="2" type="ORF">G6042_11155</name>
</gene>
<protein>
    <submittedName>
        <fullName evidence="2">Competence protein</fullName>
    </submittedName>
</protein>
<keyword evidence="1" id="KW-1133">Transmembrane helix</keyword>
<evidence type="ECO:0000256" key="1">
    <source>
        <dbReference type="SAM" id="Phobius"/>
    </source>
</evidence>